<evidence type="ECO:0000256" key="2">
    <source>
        <dbReference type="SAM" id="SignalP"/>
    </source>
</evidence>
<organism evidence="3 4">
    <name type="scientific">Blyttiomyces helicus</name>
    <dbReference type="NCBI Taxonomy" id="388810"/>
    <lineage>
        <taxon>Eukaryota</taxon>
        <taxon>Fungi</taxon>
        <taxon>Fungi incertae sedis</taxon>
        <taxon>Chytridiomycota</taxon>
        <taxon>Chytridiomycota incertae sedis</taxon>
        <taxon>Chytridiomycetes</taxon>
        <taxon>Chytridiomycetes incertae sedis</taxon>
        <taxon>Blyttiomyces</taxon>
    </lineage>
</organism>
<evidence type="ECO:0000256" key="1">
    <source>
        <dbReference type="SAM" id="MobiDB-lite"/>
    </source>
</evidence>
<dbReference type="EMBL" id="KZ993956">
    <property type="protein sequence ID" value="RKO94252.1"/>
    <property type="molecule type" value="Genomic_DNA"/>
</dbReference>
<reference evidence="4" key="1">
    <citation type="journal article" date="2018" name="Nat. Microbiol.">
        <title>Leveraging single-cell genomics to expand the fungal tree of life.</title>
        <authorList>
            <person name="Ahrendt S.R."/>
            <person name="Quandt C.A."/>
            <person name="Ciobanu D."/>
            <person name="Clum A."/>
            <person name="Salamov A."/>
            <person name="Andreopoulos B."/>
            <person name="Cheng J.F."/>
            <person name="Woyke T."/>
            <person name="Pelin A."/>
            <person name="Henrissat B."/>
            <person name="Reynolds N.K."/>
            <person name="Benny G.L."/>
            <person name="Smith M.E."/>
            <person name="James T.Y."/>
            <person name="Grigoriev I.V."/>
        </authorList>
    </citation>
    <scope>NUCLEOTIDE SEQUENCE [LARGE SCALE GENOMIC DNA]</scope>
</reference>
<evidence type="ECO:0000313" key="3">
    <source>
        <dbReference type="EMBL" id="RKO94252.1"/>
    </source>
</evidence>
<feature type="region of interest" description="Disordered" evidence="1">
    <location>
        <begin position="54"/>
        <end position="87"/>
    </location>
</feature>
<proteinExistence type="predicted"/>
<sequence>MTIPVAVLAVVAAVLAVPAAPPALPASAIAAGVAPTKLSRSMLHKDMKRGMSALETDKHMPPPTNSMKMWSSEQSAKKSSQLRPGGGVGSCNMPFQRPCQDPGRIFLMWCLLQFESGNWEQYTAVSTHEGDAEWIRDRGIGNGRRRWSWQVSALDDSILSQKQFVLSLNKFSGRHSPQSSGVRPTQWEQRLCLSSDDQGRVRIQVMGDWRR</sequence>
<feature type="compositionally biased region" description="Polar residues" evidence="1">
    <location>
        <begin position="65"/>
        <end position="82"/>
    </location>
</feature>
<keyword evidence="2" id="KW-0732">Signal</keyword>
<feature type="chain" id="PRO_5020990839" evidence="2">
    <location>
        <begin position="17"/>
        <end position="211"/>
    </location>
</feature>
<keyword evidence="4" id="KW-1185">Reference proteome</keyword>
<feature type="signal peptide" evidence="2">
    <location>
        <begin position="1"/>
        <end position="16"/>
    </location>
</feature>
<evidence type="ECO:0000313" key="4">
    <source>
        <dbReference type="Proteomes" id="UP000269721"/>
    </source>
</evidence>
<dbReference type="Proteomes" id="UP000269721">
    <property type="component" value="Unassembled WGS sequence"/>
</dbReference>
<gene>
    <name evidence="3" type="ORF">BDK51DRAFT_26999</name>
</gene>
<name>A0A4P9WP36_9FUNG</name>
<dbReference type="AlphaFoldDB" id="A0A4P9WP36"/>
<accession>A0A4P9WP36</accession>
<protein>
    <submittedName>
        <fullName evidence="3">Uncharacterized protein</fullName>
    </submittedName>
</protein>